<dbReference type="AlphaFoldDB" id="A0A1F2UL70"/>
<comment type="similarity">
    <text evidence="2 7">Belongs to the PanB family.</text>
</comment>
<dbReference type="FunFam" id="3.20.20.60:FF:000003">
    <property type="entry name" value="3-methyl-2-oxobutanoate hydroxymethyltransferase"/>
    <property type="match status" value="1"/>
</dbReference>
<evidence type="ECO:0000256" key="5">
    <source>
        <dbReference type="ARBA" id="ARBA00022679"/>
    </source>
</evidence>
<dbReference type="CDD" id="cd06557">
    <property type="entry name" value="KPHMT-like"/>
    <property type="match status" value="1"/>
</dbReference>
<evidence type="ECO:0000256" key="8">
    <source>
        <dbReference type="PIRSR" id="PIRSR000388-1"/>
    </source>
</evidence>
<protein>
    <recommendedName>
        <fullName evidence="7">3-methyl-2-oxobutanoate hydroxymethyltransferase</fullName>
        <ecNumber evidence="7">2.1.2.11</ecNumber>
    </recommendedName>
    <alternativeName>
        <fullName evidence="7">Ketopantoate hydroxymethyltransferase</fullName>
        <shortName evidence="7">KPHMT</shortName>
    </alternativeName>
</protein>
<dbReference type="UniPathway" id="UPA00028">
    <property type="reaction ID" value="UER00003"/>
</dbReference>
<comment type="function">
    <text evidence="6 7">Catalyzes the reversible reaction in which hydroxymethyl group from 5,10-methylenetetrahydrofolate is transferred onto alpha-ketoisovalerate to form ketopantoate.</text>
</comment>
<feature type="binding site" evidence="7 10">
    <location>
        <position position="117"/>
    </location>
    <ligand>
        <name>Mg(2+)</name>
        <dbReference type="ChEBI" id="CHEBI:18420"/>
    </ligand>
</feature>
<proteinExistence type="inferred from homology"/>
<feature type="active site" description="Proton acceptor" evidence="7 8">
    <location>
        <position position="184"/>
    </location>
</feature>
<name>A0A1F2UL70_9ACTN</name>
<comment type="cofactor">
    <cofactor evidence="7 10">
        <name>Mg(2+)</name>
        <dbReference type="ChEBI" id="CHEBI:18420"/>
    </cofactor>
    <text evidence="7 10">Binds 1 Mg(2+) ion per subunit.</text>
</comment>
<evidence type="ECO:0000256" key="7">
    <source>
        <dbReference type="HAMAP-Rule" id="MF_00156"/>
    </source>
</evidence>
<dbReference type="GO" id="GO:0003864">
    <property type="term" value="F:3-methyl-2-oxobutanoate hydroxymethyltransferase activity"/>
    <property type="evidence" value="ECO:0007669"/>
    <property type="project" value="UniProtKB-UniRule"/>
</dbReference>
<comment type="catalytic activity">
    <reaction evidence="7">
        <text>(6R)-5,10-methylene-5,6,7,8-tetrahydrofolate + 3-methyl-2-oxobutanoate + H2O = 2-dehydropantoate + (6S)-5,6,7,8-tetrahydrofolate</text>
        <dbReference type="Rhea" id="RHEA:11824"/>
        <dbReference type="ChEBI" id="CHEBI:11561"/>
        <dbReference type="ChEBI" id="CHEBI:11851"/>
        <dbReference type="ChEBI" id="CHEBI:15377"/>
        <dbReference type="ChEBI" id="CHEBI:15636"/>
        <dbReference type="ChEBI" id="CHEBI:57453"/>
        <dbReference type="EC" id="2.1.2.11"/>
    </reaction>
</comment>
<keyword evidence="5 7" id="KW-0808">Transferase</keyword>
<organism evidence="11 12">
    <name type="scientific">Candidatus Aquicultor primus</name>
    <dbReference type="NCBI Taxonomy" id="1797195"/>
    <lineage>
        <taxon>Bacteria</taxon>
        <taxon>Bacillati</taxon>
        <taxon>Actinomycetota</taxon>
        <taxon>Candidatus Aquicultoria</taxon>
        <taxon>Candidatus Aquicultorales</taxon>
        <taxon>Candidatus Aquicultoraceae</taxon>
        <taxon>Candidatus Aquicultor</taxon>
    </lineage>
</organism>
<dbReference type="GO" id="GO:0005737">
    <property type="term" value="C:cytoplasm"/>
    <property type="evidence" value="ECO:0007669"/>
    <property type="project" value="UniProtKB-SubCell"/>
</dbReference>
<dbReference type="GO" id="GO:0032259">
    <property type="term" value="P:methylation"/>
    <property type="evidence" value="ECO:0007669"/>
    <property type="project" value="UniProtKB-KW"/>
</dbReference>
<evidence type="ECO:0000256" key="6">
    <source>
        <dbReference type="ARBA" id="ARBA00056497"/>
    </source>
</evidence>
<reference evidence="11 12" key="1">
    <citation type="journal article" date="2016" name="Nat. Commun.">
        <title>Thousands of microbial genomes shed light on interconnected biogeochemical processes in an aquifer system.</title>
        <authorList>
            <person name="Anantharaman K."/>
            <person name="Brown C.T."/>
            <person name="Hug L.A."/>
            <person name="Sharon I."/>
            <person name="Castelle C.J."/>
            <person name="Probst A.J."/>
            <person name="Thomas B.C."/>
            <person name="Singh A."/>
            <person name="Wilkins M.J."/>
            <person name="Karaoz U."/>
            <person name="Brodie E.L."/>
            <person name="Williams K.H."/>
            <person name="Hubbard S.S."/>
            <person name="Banfield J.F."/>
        </authorList>
    </citation>
    <scope>NUCLEOTIDE SEQUENCE [LARGE SCALE GENOMIC DNA]</scope>
</reference>
<comment type="pathway">
    <text evidence="1 7">Cofactor biosynthesis; (R)-pantothenate biosynthesis; (R)-pantoate from 3-methyl-2-oxobutanoate: step 1/2.</text>
</comment>
<evidence type="ECO:0000256" key="9">
    <source>
        <dbReference type="PIRSR" id="PIRSR000388-2"/>
    </source>
</evidence>
<dbReference type="Proteomes" id="UP000178086">
    <property type="component" value="Unassembled WGS sequence"/>
</dbReference>
<keyword evidence="7" id="KW-0963">Cytoplasm</keyword>
<keyword evidence="11" id="KW-0489">Methyltransferase</keyword>
<dbReference type="Pfam" id="PF02548">
    <property type="entry name" value="Pantoate_transf"/>
    <property type="match status" value="1"/>
</dbReference>
<feature type="binding site" evidence="7 10">
    <location>
        <position position="46"/>
    </location>
    <ligand>
        <name>Mg(2+)</name>
        <dbReference type="ChEBI" id="CHEBI:18420"/>
    </ligand>
</feature>
<comment type="subunit">
    <text evidence="3 7">Homodecamer; pentamer of dimers.</text>
</comment>
<dbReference type="InterPro" id="IPR015813">
    <property type="entry name" value="Pyrv/PenolPyrv_kinase-like_dom"/>
</dbReference>
<dbReference type="HAMAP" id="MF_00156">
    <property type="entry name" value="PanB"/>
    <property type="match status" value="1"/>
</dbReference>
<dbReference type="EC" id="2.1.2.11" evidence="7"/>
<keyword evidence="4 7" id="KW-0566">Pantothenate biosynthesis</keyword>
<gene>
    <name evidence="7" type="primary">panB</name>
    <name evidence="11" type="ORF">A2074_08480</name>
</gene>
<dbReference type="InterPro" id="IPR040442">
    <property type="entry name" value="Pyrv_kinase-like_dom_sf"/>
</dbReference>
<evidence type="ECO:0000256" key="10">
    <source>
        <dbReference type="PIRSR" id="PIRSR000388-3"/>
    </source>
</evidence>
<dbReference type="EMBL" id="MELI01000112">
    <property type="protein sequence ID" value="OFW31796.1"/>
    <property type="molecule type" value="Genomic_DNA"/>
</dbReference>
<dbReference type="GO" id="GO:0015940">
    <property type="term" value="P:pantothenate biosynthetic process"/>
    <property type="evidence" value="ECO:0007669"/>
    <property type="project" value="UniProtKB-UniRule"/>
</dbReference>
<sequence>MAGRVNIQTLREMKSRGERITMLTAYDYAFANILDEAGIDILLVGDSLGMVALGYEDTLPVTVEEMMHHTKAVARGYERAMVITDMPFMSYQVSDEKALENVGSIMKFSGAQAVKLEGGARIVGLVKKITDAGIPVMGHLGLTPQSLHQFGGYGLQARGVDEARVLLDDALALEAAGAFAIVLEKVPAELAELVTAGLSIPTIGIGAGPNCDGQVLVTNDLLGMFEKFTPKFSKQYTNLRAIVGEAVQSYITEVRTDVFPTPEHSYSMDKNVLDTFIKMIDKGLEES</sequence>
<dbReference type="NCBIfam" id="TIGR00222">
    <property type="entry name" value="panB"/>
    <property type="match status" value="1"/>
</dbReference>
<dbReference type="NCBIfam" id="NF001452">
    <property type="entry name" value="PRK00311.1"/>
    <property type="match status" value="1"/>
</dbReference>
<dbReference type="PANTHER" id="PTHR20881:SF0">
    <property type="entry name" value="3-METHYL-2-OXOBUTANOATE HYDROXYMETHYLTRANSFERASE"/>
    <property type="match status" value="1"/>
</dbReference>
<dbReference type="GO" id="GO:0008168">
    <property type="term" value="F:methyltransferase activity"/>
    <property type="evidence" value="ECO:0007669"/>
    <property type="project" value="UniProtKB-KW"/>
</dbReference>
<dbReference type="InterPro" id="IPR003700">
    <property type="entry name" value="Pantoate_hydroxy_MeTrfase"/>
</dbReference>
<evidence type="ECO:0000313" key="11">
    <source>
        <dbReference type="EMBL" id="OFW31796.1"/>
    </source>
</evidence>
<dbReference type="PANTHER" id="PTHR20881">
    <property type="entry name" value="3-METHYL-2-OXOBUTANOATE HYDROXYMETHYLTRANSFERASE"/>
    <property type="match status" value="1"/>
</dbReference>
<accession>A0A1F2UL70</accession>
<dbReference type="PIRSF" id="PIRSF000388">
    <property type="entry name" value="Pantoate_hydroxy_MeTrfase"/>
    <property type="match status" value="1"/>
</dbReference>
<keyword evidence="7 10" id="KW-0460">Magnesium</keyword>
<dbReference type="SUPFAM" id="SSF51621">
    <property type="entry name" value="Phosphoenolpyruvate/pyruvate domain"/>
    <property type="match status" value="1"/>
</dbReference>
<dbReference type="GO" id="GO:0000287">
    <property type="term" value="F:magnesium ion binding"/>
    <property type="evidence" value="ECO:0007669"/>
    <property type="project" value="TreeGrafter"/>
</dbReference>
<feature type="binding site" evidence="7 9">
    <location>
        <position position="115"/>
    </location>
    <ligand>
        <name>3-methyl-2-oxobutanoate</name>
        <dbReference type="ChEBI" id="CHEBI:11851"/>
    </ligand>
</feature>
<evidence type="ECO:0000256" key="3">
    <source>
        <dbReference type="ARBA" id="ARBA00011424"/>
    </source>
</evidence>
<feature type="binding site" evidence="7 9">
    <location>
        <begin position="46"/>
        <end position="47"/>
    </location>
    <ligand>
        <name>3-methyl-2-oxobutanoate</name>
        <dbReference type="ChEBI" id="CHEBI:11851"/>
    </ligand>
</feature>
<evidence type="ECO:0000256" key="4">
    <source>
        <dbReference type="ARBA" id="ARBA00022655"/>
    </source>
</evidence>
<keyword evidence="7 10" id="KW-0479">Metal-binding</keyword>
<dbReference type="Gene3D" id="3.20.20.60">
    <property type="entry name" value="Phosphoenolpyruvate-binding domains"/>
    <property type="match status" value="1"/>
</dbReference>
<feature type="binding site" evidence="7 10">
    <location>
        <position position="85"/>
    </location>
    <ligand>
        <name>Mg(2+)</name>
        <dbReference type="ChEBI" id="CHEBI:18420"/>
    </ligand>
</feature>
<comment type="caution">
    <text evidence="11">The sequence shown here is derived from an EMBL/GenBank/DDBJ whole genome shotgun (WGS) entry which is preliminary data.</text>
</comment>
<evidence type="ECO:0000256" key="2">
    <source>
        <dbReference type="ARBA" id="ARBA00008676"/>
    </source>
</evidence>
<evidence type="ECO:0000313" key="12">
    <source>
        <dbReference type="Proteomes" id="UP000178086"/>
    </source>
</evidence>
<evidence type="ECO:0000256" key="1">
    <source>
        <dbReference type="ARBA" id="ARBA00005033"/>
    </source>
</evidence>
<feature type="binding site" evidence="7 9">
    <location>
        <position position="85"/>
    </location>
    <ligand>
        <name>3-methyl-2-oxobutanoate</name>
        <dbReference type="ChEBI" id="CHEBI:11851"/>
    </ligand>
</feature>
<comment type="subcellular location">
    <subcellularLocation>
        <location evidence="7">Cytoplasm</location>
    </subcellularLocation>
</comment>